<protein>
    <recommendedName>
        <fullName evidence="3">NAD-dependent epimerase/dehydratase domain-containing protein</fullName>
    </recommendedName>
</protein>
<feature type="domain" description="NAD-dependent epimerase/dehydratase" evidence="3">
    <location>
        <begin position="5"/>
        <end position="254"/>
    </location>
</feature>
<dbReference type="InterPro" id="IPR050425">
    <property type="entry name" value="NAD(P)_dehydrat-like"/>
</dbReference>
<keyword evidence="5" id="KW-1185">Reference proteome</keyword>
<comment type="caution">
    <text evidence="4">The sequence shown here is derived from an EMBL/GenBank/DDBJ whole genome shotgun (WGS) entry which is preliminary data.</text>
</comment>
<dbReference type="PANTHER" id="PTHR10366:SF564">
    <property type="entry name" value="STEROL-4-ALPHA-CARBOXYLATE 3-DEHYDROGENASE, DECARBOXYLATING"/>
    <property type="match status" value="1"/>
</dbReference>
<dbReference type="PANTHER" id="PTHR10366">
    <property type="entry name" value="NAD DEPENDENT EPIMERASE/DEHYDRATASE"/>
    <property type="match status" value="1"/>
</dbReference>
<dbReference type="OrthoDB" id="2735536at2759"/>
<dbReference type="AlphaFoldDB" id="A0A9W4TRF6"/>
<name>A0A9W4TRF6_9ASCO</name>
<accession>A0A9W4TRF6</accession>
<evidence type="ECO:0000256" key="2">
    <source>
        <dbReference type="ARBA" id="ARBA00023445"/>
    </source>
</evidence>
<dbReference type="Proteomes" id="UP001152885">
    <property type="component" value="Unassembled WGS sequence"/>
</dbReference>
<evidence type="ECO:0000313" key="4">
    <source>
        <dbReference type="EMBL" id="CAI5755996.1"/>
    </source>
</evidence>
<dbReference type="SUPFAM" id="SSF51735">
    <property type="entry name" value="NAD(P)-binding Rossmann-fold domains"/>
    <property type="match status" value="1"/>
</dbReference>
<dbReference type="Pfam" id="PF01370">
    <property type="entry name" value="Epimerase"/>
    <property type="match status" value="1"/>
</dbReference>
<dbReference type="InterPro" id="IPR001509">
    <property type="entry name" value="Epimerase_deHydtase"/>
</dbReference>
<proteinExistence type="inferred from homology"/>
<evidence type="ECO:0000313" key="5">
    <source>
        <dbReference type="Proteomes" id="UP001152885"/>
    </source>
</evidence>
<dbReference type="Gene3D" id="3.40.50.720">
    <property type="entry name" value="NAD(P)-binding Rossmann-like Domain"/>
    <property type="match status" value="1"/>
</dbReference>
<evidence type="ECO:0000259" key="3">
    <source>
        <dbReference type="Pfam" id="PF01370"/>
    </source>
</evidence>
<organism evidence="4 5">
    <name type="scientific">Candida verbasci</name>
    <dbReference type="NCBI Taxonomy" id="1227364"/>
    <lineage>
        <taxon>Eukaryota</taxon>
        <taxon>Fungi</taxon>
        <taxon>Dikarya</taxon>
        <taxon>Ascomycota</taxon>
        <taxon>Saccharomycotina</taxon>
        <taxon>Pichiomycetes</taxon>
        <taxon>Debaryomycetaceae</taxon>
        <taxon>Candida/Lodderomyces clade</taxon>
        <taxon>Candida</taxon>
    </lineage>
</organism>
<evidence type="ECO:0000256" key="1">
    <source>
        <dbReference type="ARBA" id="ARBA00023002"/>
    </source>
</evidence>
<keyword evidence="1" id="KW-0560">Oxidoreductase</keyword>
<reference evidence="4" key="1">
    <citation type="submission" date="2022-12" db="EMBL/GenBank/DDBJ databases">
        <authorList>
            <person name="Brejova B."/>
        </authorList>
    </citation>
    <scope>NUCLEOTIDE SEQUENCE</scope>
</reference>
<dbReference type="EMBL" id="CANTUO010000001">
    <property type="protein sequence ID" value="CAI5755996.1"/>
    <property type="molecule type" value="Genomic_DNA"/>
</dbReference>
<dbReference type="GO" id="GO:0016616">
    <property type="term" value="F:oxidoreductase activity, acting on the CH-OH group of donors, NAD or NADP as acceptor"/>
    <property type="evidence" value="ECO:0007669"/>
    <property type="project" value="TreeGrafter"/>
</dbReference>
<dbReference type="InterPro" id="IPR036291">
    <property type="entry name" value="NAD(P)-bd_dom_sf"/>
</dbReference>
<comment type="similarity">
    <text evidence="2">Belongs to the NAD(P)-dependent epimerase/dehydratase family. Dihydroflavonol-4-reductase subfamily.</text>
</comment>
<sequence>MSTCVLVAGASGYIGKHIVQHLINKSYSVIGQVRTEEKGDRLKSLLNSPNFKYVVIEDAEEKGAFDKLFKEHPEIQIVIDSASPLPIGTNYEKRLIKRTAKGVKAILKSIEDHAPNVKRVVLTSSVAACMNAEQAQDPNFIVDEHKWNPDKHSAGKNNAKSAYFYAKANAEREAWEYMKKKRHFTLSTILPGFTFGPQCFDEDISDIFDTSIEMIRNIFDLHQADPVPDEKGLFVDVRDVAQAHIDAFEKDEAQGKRLIMASEDFSGQEIIDILHKNYPSVTTQLPTGHPNKDYANLKFDNHETMEILNIPCRSLESSIKDEYDQYLRTHGIIS</sequence>
<gene>
    <name evidence="4" type="ORF">CANVERA_P0514</name>
</gene>